<protein>
    <submittedName>
        <fullName evidence="3">Uncharacterized protein YndB with AHSA1/START domain</fullName>
    </submittedName>
</protein>
<organism evidence="3 4">
    <name type="scientific">Halomonas organivorans</name>
    <dbReference type="NCBI Taxonomy" id="257772"/>
    <lineage>
        <taxon>Bacteria</taxon>
        <taxon>Pseudomonadati</taxon>
        <taxon>Pseudomonadota</taxon>
        <taxon>Gammaproteobacteria</taxon>
        <taxon>Oceanospirillales</taxon>
        <taxon>Halomonadaceae</taxon>
        <taxon>Halomonas</taxon>
    </lineage>
</organism>
<dbReference type="Pfam" id="PF08327">
    <property type="entry name" value="AHSA1"/>
    <property type="match status" value="1"/>
</dbReference>
<reference evidence="3 4" key="1">
    <citation type="submission" date="2020-08" db="EMBL/GenBank/DDBJ databases">
        <title>Genomic Encyclopedia of Type Strains, Phase III (KMG-III): the genomes of soil and plant-associated and newly described type strains.</title>
        <authorList>
            <person name="Whitman W."/>
        </authorList>
    </citation>
    <scope>NUCLEOTIDE SEQUENCE [LARGE SCALE GENOMIC DNA]</scope>
    <source>
        <strain evidence="3 4">CECT 5995</strain>
    </source>
</reference>
<keyword evidence="4" id="KW-1185">Reference proteome</keyword>
<dbReference type="SUPFAM" id="SSF55961">
    <property type="entry name" value="Bet v1-like"/>
    <property type="match status" value="1"/>
</dbReference>
<evidence type="ECO:0000256" key="1">
    <source>
        <dbReference type="ARBA" id="ARBA00006817"/>
    </source>
</evidence>
<dbReference type="InterPro" id="IPR023393">
    <property type="entry name" value="START-like_dom_sf"/>
</dbReference>
<dbReference type="Gene3D" id="3.30.530.20">
    <property type="match status" value="1"/>
</dbReference>
<dbReference type="Proteomes" id="UP000525987">
    <property type="component" value="Unassembled WGS sequence"/>
</dbReference>
<name>A0A7W5C1L3_9GAMM</name>
<sequence length="147" mass="16808">MTDDRTLRTSRTLPFSPEEIYGAFASPELLATWWGPEGFSNTFEIHEFTEGGRWKFVMHAPDGSDYQNESKFEVLEPNSKIVILHDCSPNFRLTVELTAEARGTHVTWTQVFEDSKTAQMVKERAGPANEQNLDRLKRVLEQEDSAI</sequence>
<dbReference type="RefSeq" id="WP_183389418.1">
    <property type="nucleotide sequence ID" value="NZ_JACHXM010000034.1"/>
</dbReference>
<feature type="domain" description="Activator of Hsp90 ATPase homologue 1/2-like C-terminal" evidence="2">
    <location>
        <begin position="15"/>
        <end position="141"/>
    </location>
</feature>
<dbReference type="EMBL" id="JACHXM010000034">
    <property type="protein sequence ID" value="MBB3143070.1"/>
    <property type="molecule type" value="Genomic_DNA"/>
</dbReference>
<accession>A0A7W5C1L3</accession>
<dbReference type="AlphaFoldDB" id="A0A7W5C1L3"/>
<evidence type="ECO:0000313" key="3">
    <source>
        <dbReference type="EMBL" id="MBB3143070.1"/>
    </source>
</evidence>
<comment type="caution">
    <text evidence="3">The sequence shown here is derived from an EMBL/GenBank/DDBJ whole genome shotgun (WGS) entry which is preliminary data.</text>
</comment>
<dbReference type="InterPro" id="IPR013538">
    <property type="entry name" value="ASHA1/2-like_C"/>
</dbReference>
<gene>
    <name evidence="3" type="ORF">FHR96_003984</name>
</gene>
<evidence type="ECO:0000313" key="4">
    <source>
        <dbReference type="Proteomes" id="UP000525987"/>
    </source>
</evidence>
<proteinExistence type="inferred from homology"/>
<evidence type="ECO:0000259" key="2">
    <source>
        <dbReference type="Pfam" id="PF08327"/>
    </source>
</evidence>
<comment type="similarity">
    <text evidence="1">Belongs to the AHA1 family.</text>
</comment>